<sequence>MSTGQLEKMKISVYNDIEGHAFIDSFDLMFNPTSYQEKIEIDYTSQTATGSATTSYTFNQVKPQVYNFEFLIDGTGASQQTESDQPTDVAGMVELFMLLTAKWSGDTHQPQYCKLIWGQLSRMTVLRSATTTYSLFKPDGTPLRAKINAQFDCVDGLKIQQARAAANSPDMTHVRSLESGDSLSKMTYQIYGDLRYYPLVAHFNNFDSIRQIEPGTQIVFPPLDKLLGEE</sequence>
<proteinExistence type="predicted"/>
<gene>
    <name evidence="2" type="ORF">A2527_00910</name>
</gene>
<dbReference type="InterPro" id="IPR045361">
    <property type="entry name" value="CIS_tube_prot_N"/>
</dbReference>
<dbReference type="Pfam" id="PF19266">
    <property type="entry name" value="CIS_tube"/>
    <property type="match status" value="1"/>
</dbReference>
<evidence type="ECO:0000259" key="1">
    <source>
        <dbReference type="Pfam" id="PF19266"/>
    </source>
</evidence>
<accession>A0A1F6G8T8</accession>
<feature type="domain" description="Contractile injection system tube protein N-terminal" evidence="1">
    <location>
        <begin position="5"/>
        <end position="152"/>
    </location>
</feature>
<dbReference type="AlphaFoldDB" id="A0A1F6G8T8"/>
<protein>
    <recommendedName>
        <fullName evidence="1">Contractile injection system tube protein N-terminal domain-containing protein</fullName>
    </recommendedName>
</protein>
<dbReference type="STRING" id="1817772.A2527_00910"/>
<organism evidence="2 3">
    <name type="scientific">Candidatus Lambdaproteobacteria bacterium RIFOXYD2_FULL_50_16</name>
    <dbReference type="NCBI Taxonomy" id="1817772"/>
    <lineage>
        <taxon>Bacteria</taxon>
        <taxon>Pseudomonadati</taxon>
        <taxon>Pseudomonadota</taxon>
        <taxon>Candidatus Lambdaproteobacteria</taxon>
    </lineage>
</organism>
<evidence type="ECO:0000313" key="2">
    <source>
        <dbReference type="EMBL" id="OGG94543.1"/>
    </source>
</evidence>
<dbReference type="Proteomes" id="UP000178449">
    <property type="component" value="Unassembled WGS sequence"/>
</dbReference>
<name>A0A1F6G8T8_9PROT</name>
<dbReference type="EMBL" id="MFNE01000037">
    <property type="protein sequence ID" value="OGG94543.1"/>
    <property type="molecule type" value="Genomic_DNA"/>
</dbReference>
<comment type="caution">
    <text evidence="2">The sequence shown here is derived from an EMBL/GenBank/DDBJ whole genome shotgun (WGS) entry which is preliminary data.</text>
</comment>
<reference evidence="2 3" key="1">
    <citation type="journal article" date="2016" name="Nat. Commun.">
        <title>Thousands of microbial genomes shed light on interconnected biogeochemical processes in an aquifer system.</title>
        <authorList>
            <person name="Anantharaman K."/>
            <person name="Brown C.T."/>
            <person name="Hug L.A."/>
            <person name="Sharon I."/>
            <person name="Castelle C.J."/>
            <person name="Probst A.J."/>
            <person name="Thomas B.C."/>
            <person name="Singh A."/>
            <person name="Wilkins M.J."/>
            <person name="Karaoz U."/>
            <person name="Brodie E.L."/>
            <person name="Williams K.H."/>
            <person name="Hubbard S.S."/>
            <person name="Banfield J.F."/>
        </authorList>
    </citation>
    <scope>NUCLEOTIDE SEQUENCE [LARGE SCALE GENOMIC DNA]</scope>
</reference>
<evidence type="ECO:0000313" key="3">
    <source>
        <dbReference type="Proteomes" id="UP000178449"/>
    </source>
</evidence>